<keyword evidence="3" id="KW-1185">Reference proteome</keyword>
<dbReference type="Proteomes" id="UP001595279">
    <property type="component" value="Unassembled WGS sequence"/>
</dbReference>
<dbReference type="RefSeq" id="WP_390272555.1">
    <property type="nucleotide sequence ID" value="NZ_JBHRSA010000043.1"/>
</dbReference>
<proteinExistence type="predicted"/>
<comment type="caution">
    <text evidence="2">The sequence shown here is derived from an EMBL/GenBank/DDBJ whole genome shotgun (WGS) entry which is preliminary data.</text>
</comment>
<gene>
    <name evidence="2" type="ORF">ACFOGI_11455</name>
</gene>
<dbReference type="SUPFAM" id="SSF89550">
    <property type="entry name" value="PHP domain-like"/>
    <property type="match status" value="1"/>
</dbReference>
<dbReference type="InterPro" id="IPR003141">
    <property type="entry name" value="Pol/His_phosphatase_N"/>
</dbReference>
<dbReference type="CDD" id="cd07438">
    <property type="entry name" value="PHP_HisPPase_AMP"/>
    <property type="match status" value="1"/>
</dbReference>
<dbReference type="Pfam" id="PF02811">
    <property type="entry name" value="PHP"/>
    <property type="match status" value="1"/>
</dbReference>
<sequence>MDLHIHSIYSDGHWSPEQIIQTAKRKNIGVLSITDHDSIEGYKHGKPMAEREGIHLIPGIELNTDGELGELHILGYLFDPEHPGMKAHITWRQEERVRWGKKIIENLHTLQYSISMEACMARAGKGVLVRTHIADELAAVGYFSTGEEAYNTLLRKGKAAYAERAPFSAAAAIQLIHAAGGLAFLAHPGIYGFDVPLEDLIAQGLDGIEVYHSKHTKQEGEKWKTWAEANQLLVSGGSDFHGPASRNPYPIGSVSIGEEVDLMEWERRVLTI</sequence>
<organism evidence="2 3">
    <name type="scientific">Virgibacillus xinjiangensis</name>
    <dbReference type="NCBI Taxonomy" id="393090"/>
    <lineage>
        <taxon>Bacteria</taxon>
        <taxon>Bacillati</taxon>
        <taxon>Bacillota</taxon>
        <taxon>Bacilli</taxon>
        <taxon>Bacillales</taxon>
        <taxon>Bacillaceae</taxon>
        <taxon>Virgibacillus</taxon>
    </lineage>
</organism>
<evidence type="ECO:0000313" key="3">
    <source>
        <dbReference type="Proteomes" id="UP001595279"/>
    </source>
</evidence>
<accession>A0ABV7CWW9</accession>
<feature type="domain" description="Polymerase/histidinol phosphatase N-terminal" evidence="1">
    <location>
        <begin position="1"/>
        <end position="66"/>
    </location>
</feature>
<evidence type="ECO:0000313" key="2">
    <source>
        <dbReference type="EMBL" id="MFC3040865.1"/>
    </source>
</evidence>
<dbReference type="InterPro" id="IPR004013">
    <property type="entry name" value="PHP_dom"/>
</dbReference>
<dbReference type="InterPro" id="IPR016195">
    <property type="entry name" value="Pol/histidinol_Pase-like"/>
</dbReference>
<evidence type="ECO:0000259" key="1">
    <source>
        <dbReference type="SMART" id="SM00481"/>
    </source>
</evidence>
<dbReference type="PANTHER" id="PTHR42924:SF3">
    <property type="entry name" value="POLYMERASE_HISTIDINOL PHOSPHATASE N-TERMINAL DOMAIN-CONTAINING PROTEIN"/>
    <property type="match status" value="1"/>
</dbReference>
<dbReference type="EMBL" id="JBHRSA010000043">
    <property type="protein sequence ID" value="MFC3040865.1"/>
    <property type="molecule type" value="Genomic_DNA"/>
</dbReference>
<dbReference type="Gene3D" id="3.20.20.140">
    <property type="entry name" value="Metal-dependent hydrolases"/>
    <property type="match status" value="1"/>
</dbReference>
<dbReference type="SMART" id="SM00481">
    <property type="entry name" value="POLIIIAc"/>
    <property type="match status" value="1"/>
</dbReference>
<protein>
    <submittedName>
        <fullName evidence="2">PHP domain-containing protein</fullName>
    </submittedName>
</protein>
<reference evidence="3" key="1">
    <citation type="journal article" date="2019" name="Int. J. Syst. Evol. Microbiol.">
        <title>The Global Catalogue of Microorganisms (GCM) 10K type strain sequencing project: providing services to taxonomists for standard genome sequencing and annotation.</title>
        <authorList>
            <consortium name="The Broad Institute Genomics Platform"/>
            <consortium name="The Broad Institute Genome Sequencing Center for Infectious Disease"/>
            <person name="Wu L."/>
            <person name="Ma J."/>
        </authorList>
    </citation>
    <scope>NUCLEOTIDE SEQUENCE [LARGE SCALE GENOMIC DNA]</scope>
    <source>
        <strain evidence="3">KCTC 13128</strain>
    </source>
</reference>
<dbReference type="InterPro" id="IPR052018">
    <property type="entry name" value="PHP_domain"/>
</dbReference>
<dbReference type="Gene3D" id="1.10.150.650">
    <property type="match status" value="1"/>
</dbReference>
<name>A0ABV7CWW9_9BACI</name>
<dbReference type="PANTHER" id="PTHR42924">
    <property type="entry name" value="EXONUCLEASE"/>
    <property type="match status" value="1"/>
</dbReference>